<dbReference type="PIRSF" id="PIRSF034077">
    <property type="entry name" value="UCP034077"/>
    <property type="match status" value="1"/>
</dbReference>
<dbReference type="OrthoDB" id="7997311at2"/>
<name>C3MGP6_SINFN</name>
<dbReference type="PATRIC" id="fig|394.7.peg.3169"/>
<accession>C3MGP6</accession>
<dbReference type="KEGG" id="rhi:NGR_c03640"/>
<sequence length="130" mass="13725">MDRRGLGVEMKVAIGLAAASLFVAVAAHPLRAEPLRSVDEVSEALGKCWTPPAGIKGSFVTLKFGFRGNGTLMGPPQPTAIRVTGDADQREAFVAAATEALEKCMPLEFTQELAGEIAGNVFTLQFFSAD</sequence>
<protein>
    <submittedName>
        <fullName evidence="1">Uncharacterized protein</fullName>
    </submittedName>
</protein>
<dbReference type="EMBL" id="CP001389">
    <property type="protein sequence ID" value="ACP24161.1"/>
    <property type="molecule type" value="Genomic_DNA"/>
</dbReference>
<gene>
    <name evidence="1" type="ordered locus">NGR_c03640</name>
</gene>
<dbReference type="AlphaFoldDB" id="C3MGP6"/>
<dbReference type="STRING" id="394.NGR_c03640"/>
<organism evidence="1 2">
    <name type="scientific">Sinorhizobium fredii (strain NBRC 101917 / NGR234)</name>
    <dbReference type="NCBI Taxonomy" id="394"/>
    <lineage>
        <taxon>Bacteria</taxon>
        <taxon>Pseudomonadati</taxon>
        <taxon>Pseudomonadota</taxon>
        <taxon>Alphaproteobacteria</taxon>
        <taxon>Hyphomicrobiales</taxon>
        <taxon>Rhizobiaceae</taxon>
        <taxon>Sinorhizobium/Ensifer group</taxon>
        <taxon>Sinorhizobium</taxon>
    </lineage>
</organism>
<dbReference type="eggNOG" id="ENOG50334NP">
    <property type="taxonomic scope" value="Bacteria"/>
</dbReference>
<dbReference type="Proteomes" id="UP000001054">
    <property type="component" value="Chromosome"/>
</dbReference>
<evidence type="ECO:0000313" key="2">
    <source>
        <dbReference type="Proteomes" id="UP000001054"/>
    </source>
</evidence>
<evidence type="ECO:0000313" key="1">
    <source>
        <dbReference type="EMBL" id="ACP24161.1"/>
    </source>
</evidence>
<dbReference type="HOGENOM" id="CLU_147165_1_0_5"/>
<reference evidence="1 2" key="1">
    <citation type="journal article" date="2009" name="Appl. Environ. Microbiol.">
        <title>Rhizobium sp. strain NGR234 possesses a remarkable number of secretion systems.</title>
        <authorList>
            <person name="Schmeisser C."/>
            <person name="Liesegang H."/>
            <person name="Krysciak D."/>
            <person name="Bakkou N."/>
            <person name="Le Quere A."/>
            <person name="Wollherr A."/>
            <person name="Heinemeyer I."/>
            <person name="Morgenstern B."/>
            <person name="Pommerening-Roeser A."/>
            <person name="Flores M."/>
            <person name="Palacios R."/>
            <person name="Brenner S."/>
            <person name="Gottschalk G."/>
            <person name="Schmitz R.A."/>
            <person name="Broughton W.J."/>
            <person name="Perret X."/>
            <person name="Strittmatter A.W."/>
            <person name="Streit W.R."/>
        </authorList>
    </citation>
    <scope>NUCLEOTIDE SEQUENCE [LARGE SCALE GENOMIC DNA]</scope>
    <source>
        <strain evidence="2">NBRC 101917 / NGR234</strain>
    </source>
</reference>
<proteinExistence type="predicted"/>
<dbReference type="InterPro" id="IPR014587">
    <property type="entry name" value="UCP034077"/>
</dbReference>
<keyword evidence="2" id="KW-1185">Reference proteome</keyword>